<evidence type="ECO:0000256" key="1">
    <source>
        <dbReference type="SAM" id="MobiDB-lite"/>
    </source>
</evidence>
<dbReference type="EMBL" id="MN740626">
    <property type="protein sequence ID" value="QHS79142.1"/>
    <property type="molecule type" value="Genomic_DNA"/>
</dbReference>
<accession>A0A6C0AHE0</accession>
<evidence type="ECO:0000313" key="2">
    <source>
        <dbReference type="EMBL" id="QHS79142.1"/>
    </source>
</evidence>
<protein>
    <submittedName>
        <fullName evidence="2">Uncharacterized protein</fullName>
    </submittedName>
</protein>
<organism evidence="2">
    <name type="scientific">viral metagenome</name>
    <dbReference type="NCBI Taxonomy" id="1070528"/>
    <lineage>
        <taxon>unclassified sequences</taxon>
        <taxon>metagenomes</taxon>
        <taxon>organismal metagenomes</taxon>
    </lineage>
</organism>
<feature type="compositionally biased region" description="Basic residues" evidence="1">
    <location>
        <begin position="79"/>
        <end position="98"/>
    </location>
</feature>
<dbReference type="AlphaFoldDB" id="A0A6C0AHE0"/>
<sequence>MSFKAQLDGVLKTLEQAVQTHLIEEQKRIAGLVAKINEATANLSVLTKKDADLIAEIDYATQKLTEYKPMTVFTELSKGGKRMKRSRRSNRGRKSVRK</sequence>
<reference evidence="2" key="1">
    <citation type="journal article" date="2020" name="Nature">
        <title>Giant virus diversity and host interactions through global metagenomics.</title>
        <authorList>
            <person name="Schulz F."/>
            <person name="Roux S."/>
            <person name="Paez-Espino D."/>
            <person name="Jungbluth S."/>
            <person name="Walsh D.A."/>
            <person name="Denef V.J."/>
            <person name="McMahon K.D."/>
            <person name="Konstantinidis K.T."/>
            <person name="Eloe-Fadrosh E.A."/>
            <person name="Kyrpides N.C."/>
            <person name="Woyke T."/>
        </authorList>
    </citation>
    <scope>NUCLEOTIDE SEQUENCE</scope>
    <source>
        <strain evidence="2">GVMAG-S-1035118-87</strain>
    </source>
</reference>
<feature type="region of interest" description="Disordered" evidence="1">
    <location>
        <begin position="76"/>
        <end position="98"/>
    </location>
</feature>
<proteinExistence type="predicted"/>
<name>A0A6C0AHE0_9ZZZZ</name>